<accession>A0ABD1ZBL4</accession>
<name>A0ABD1ZBL4_9MARC</name>
<comment type="caution">
    <text evidence="1">The sequence shown here is derived from an EMBL/GenBank/DDBJ whole genome shotgun (WGS) entry which is preliminary data.</text>
</comment>
<organism evidence="1 2">
    <name type="scientific">Riccia fluitans</name>
    <dbReference type="NCBI Taxonomy" id="41844"/>
    <lineage>
        <taxon>Eukaryota</taxon>
        <taxon>Viridiplantae</taxon>
        <taxon>Streptophyta</taxon>
        <taxon>Embryophyta</taxon>
        <taxon>Marchantiophyta</taxon>
        <taxon>Marchantiopsida</taxon>
        <taxon>Marchantiidae</taxon>
        <taxon>Marchantiales</taxon>
        <taxon>Ricciaceae</taxon>
        <taxon>Riccia</taxon>
    </lineage>
</organism>
<dbReference type="Proteomes" id="UP001605036">
    <property type="component" value="Unassembled WGS sequence"/>
</dbReference>
<protein>
    <submittedName>
        <fullName evidence="1">Uncharacterized protein</fullName>
    </submittedName>
</protein>
<evidence type="ECO:0000313" key="2">
    <source>
        <dbReference type="Proteomes" id="UP001605036"/>
    </source>
</evidence>
<reference evidence="1 2" key="1">
    <citation type="submission" date="2024-09" db="EMBL/GenBank/DDBJ databases">
        <title>Chromosome-scale assembly of Riccia fluitans.</title>
        <authorList>
            <person name="Paukszto L."/>
            <person name="Sawicki J."/>
            <person name="Karawczyk K."/>
            <person name="Piernik-Szablinska J."/>
            <person name="Szczecinska M."/>
            <person name="Mazdziarz M."/>
        </authorList>
    </citation>
    <scope>NUCLEOTIDE SEQUENCE [LARGE SCALE GENOMIC DNA]</scope>
    <source>
        <strain evidence="1">Rf_01</strain>
        <tissue evidence="1">Aerial parts of the thallus</tissue>
    </source>
</reference>
<gene>
    <name evidence="1" type="ORF">R1flu_011299</name>
</gene>
<proteinExistence type="predicted"/>
<evidence type="ECO:0000313" key="1">
    <source>
        <dbReference type="EMBL" id="KAL2643712.1"/>
    </source>
</evidence>
<dbReference type="AlphaFoldDB" id="A0ABD1ZBL4"/>
<dbReference type="EMBL" id="JBHFFA010000002">
    <property type="protein sequence ID" value="KAL2643712.1"/>
    <property type="molecule type" value="Genomic_DNA"/>
</dbReference>
<keyword evidence="2" id="KW-1185">Reference proteome</keyword>
<sequence>MITELLRVGWSVLLPSNIAARFMKLGKKLLSEAPSPFLRQVMALPFTDHGEGWWIVQLSSRYPLSA</sequence>